<keyword evidence="3" id="KW-0698">rRNA processing</keyword>
<comment type="caution">
    <text evidence="13">The sequence shown here is derived from an EMBL/GenBank/DDBJ whole genome shotgun (WGS) entry which is preliminary data.</text>
</comment>
<dbReference type="EMBL" id="JARJCW010000013">
    <property type="protein sequence ID" value="KAJ7217841.1"/>
    <property type="molecule type" value="Genomic_DNA"/>
</dbReference>
<feature type="domain" description="Helicase ATP-binding" evidence="11">
    <location>
        <begin position="158"/>
        <end position="379"/>
    </location>
</feature>
<dbReference type="SMART" id="SM01178">
    <property type="entry name" value="DUF4217"/>
    <property type="match status" value="1"/>
</dbReference>
<reference evidence="13" key="1">
    <citation type="submission" date="2023-03" db="EMBL/GenBank/DDBJ databases">
        <title>Massive genome expansion in bonnet fungi (Mycena s.s.) driven by repeated elements and novel gene families across ecological guilds.</title>
        <authorList>
            <consortium name="Lawrence Berkeley National Laboratory"/>
            <person name="Harder C.B."/>
            <person name="Miyauchi S."/>
            <person name="Viragh M."/>
            <person name="Kuo A."/>
            <person name="Thoen E."/>
            <person name="Andreopoulos B."/>
            <person name="Lu D."/>
            <person name="Skrede I."/>
            <person name="Drula E."/>
            <person name="Henrissat B."/>
            <person name="Morin E."/>
            <person name="Kohler A."/>
            <person name="Barry K."/>
            <person name="LaButti K."/>
            <person name="Morin E."/>
            <person name="Salamov A."/>
            <person name="Lipzen A."/>
            <person name="Mereny Z."/>
            <person name="Hegedus B."/>
            <person name="Baldrian P."/>
            <person name="Stursova M."/>
            <person name="Weitz H."/>
            <person name="Taylor A."/>
            <person name="Grigoriev I.V."/>
            <person name="Nagy L.G."/>
            <person name="Martin F."/>
            <person name="Kauserud H."/>
        </authorList>
    </citation>
    <scope>NUCLEOTIDE SEQUENCE</scope>
    <source>
        <strain evidence="13">9144</strain>
    </source>
</reference>
<feature type="region of interest" description="Disordered" evidence="10">
    <location>
        <begin position="467"/>
        <end position="502"/>
    </location>
</feature>
<dbReference type="SMART" id="SM00490">
    <property type="entry name" value="HELICc"/>
    <property type="match status" value="1"/>
</dbReference>
<evidence type="ECO:0000256" key="4">
    <source>
        <dbReference type="ARBA" id="ARBA00022741"/>
    </source>
</evidence>
<dbReference type="GO" id="GO:0003723">
    <property type="term" value="F:RNA binding"/>
    <property type="evidence" value="ECO:0007669"/>
    <property type="project" value="UniProtKB-UniRule"/>
</dbReference>
<dbReference type="InterPro" id="IPR027417">
    <property type="entry name" value="P-loop_NTPase"/>
</dbReference>
<dbReference type="GO" id="GO:0003724">
    <property type="term" value="F:RNA helicase activity"/>
    <property type="evidence" value="ECO:0007669"/>
    <property type="project" value="UniProtKB-EC"/>
</dbReference>
<comment type="catalytic activity">
    <reaction evidence="9">
        <text>ATP + H2O = ADP + phosphate + H(+)</text>
        <dbReference type="Rhea" id="RHEA:13065"/>
        <dbReference type="ChEBI" id="CHEBI:15377"/>
        <dbReference type="ChEBI" id="CHEBI:15378"/>
        <dbReference type="ChEBI" id="CHEBI:30616"/>
        <dbReference type="ChEBI" id="CHEBI:43474"/>
        <dbReference type="ChEBI" id="CHEBI:456216"/>
        <dbReference type="EC" id="3.6.4.13"/>
    </reaction>
</comment>
<feature type="compositionally biased region" description="Basic residues" evidence="10">
    <location>
        <begin position="30"/>
        <end position="42"/>
    </location>
</feature>
<comment type="subcellular location">
    <subcellularLocation>
        <location evidence="1">Nucleus</location>
        <location evidence="1">Nucleolus</location>
    </subcellularLocation>
</comment>
<evidence type="ECO:0000256" key="3">
    <source>
        <dbReference type="ARBA" id="ARBA00022552"/>
    </source>
</evidence>
<proteinExistence type="inferred from homology"/>
<comment type="function">
    <text evidence="9">RNA helicase.</text>
</comment>
<dbReference type="Pfam" id="PF00270">
    <property type="entry name" value="DEAD"/>
    <property type="match status" value="1"/>
</dbReference>
<dbReference type="PROSITE" id="PS51194">
    <property type="entry name" value="HELICASE_CTER"/>
    <property type="match status" value="1"/>
</dbReference>
<evidence type="ECO:0000256" key="2">
    <source>
        <dbReference type="ARBA" id="ARBA00022517"/>
    </source>
</evidence>
<keyword evidence="2" id="KW-0690">Ribosome biogenesis</keyword>
<keyword evidence="8 9" id="KW-0694">RNA-binding</keyword>
<evidence type="ECO:0000313" key="13">
    <source>
        <dbReference type="EMBL" id="KAJ7217841.1"/>
    </source>
</evidence>
<keyword evidence="14" id="KW-1185">Reference proteome</keyword>
<evidence type="ECO:0000256" key="9">
    <source>
        <dbReference type="RuleBase" id="RU365068"/>
    </source>
</evidence>
<evidence type="ECO:0000313" key="14">
    <source>
        <dbReference type="Proteomes" id="UP001219525"/>
    </source>
</evidence>
<feature type="region of interest" description="Disordered" evidence="10">
    <location>
        <begin position="95"/>
        <end position="114"/>
    </location>
</feature>
<feature type="region of interest" description="Disordered" evidence="10">
    <location>
        <begin position="1"/>
        <end position="82"/>
    </location>
</feature>
<dbReference type="Proteomes" id="UP001219525">
    <property type="component" value="Unassembled WGS sequence"/>
</dbReference>
<evidence type="ECO:0000259" key="12">
    <source>
        <dbReference type="PROSITE" id="PS51194"/>
    </source>
</evidence>
<keyword evidence="5 9" id="KW-0378">Hydrolase</keyword>
<dbReference type="GO" id="GO:0005524">
    <property type="term" value="F:ATP binding"/>
    <property type="evidence" value="ECO:0007669"/>
    <property type="project" value="UniProtKB-UniRule"/>
</dbReference>
<evidence type="ECO:0000256" key="7">
    <source>
        <dbReference type="ARBA" id="ARBA00022840"/>
    </source>
</evidence>
<feature type="compositionally biased region" description="Basic and acidic residues" evidence="10">
    <location>
        <begin position="757"/>
        <end position="773"/>
    </location>
</feature>
<keyword evidence="4 9" id="KW-0547">Nucleotide-binding</keyword>
<protein>
    <recommendedName>
        <fullName evidence="9">ATP-dependent RNA helicase</fullName>
        <ecNumber evidence="9">3.6.4.13</ecNumber>
    </recommendedName>
</protein>
<dbReference type="Gene3D" id="3.40.50.300">
    <property type="entry name" value="P-loop containing nucleotide triphosphate hydrolases"/>
    <property type="match status" value="2"/>
</dbReference>
<dbReference type="CDD" id="cd18787">
    <property type="entry name" value="SF2_C_DEAD"/>
    <property type="match status" value="1"/>
</dbReference>
<keyword evidence="7 9" id="KW-0067">ATP-binding</keyword>
<dbReference type="PANTHER" id="PTHR24031">
    <property type="entry name" value="RNA HELICASE"/>
    <property type="match status" value="1"/>
</dbReference>
<evidence type="ECO:0000256" key="8">
    <source>
        <dbReference type="ARBA" id="ARBA00022884"/>
    </source>
</evidence>
<feature type="region of interest" description="Disordered" evidence="10">
    <location>
        <begin position="720"/>
        <end position="773"/>
    </location>
</feature>
<feature type="domain" description="Helicase C-terminal" evidence="12">
    <location>
        <begin position="432"/>
        <end position="635"/>
    </location>
</feature>
<dbReference type="PROSITE" id="PS51192">
    <property type="entry name" value="HELICASE_ATP_BIND_1"/>
    <property type="match status" value="1"/>
</dbReference>
<dbReference type="InterPro" id="IPR025313">
    <property type="entry name" value="SPB4-like_CTE"/>
</dbReference>
<dbReference type="SMART" id="SM00487">
    <property type="entry name" value="DEXDc"/>
    <property type="match status" value="1"/>
</dbReference>
<comment type="domain">
    <text evidence="9">The Q motif is unique to and characteristic of the DEAD box family of RNA helicases and controls ATP binding and hydrolysis.</text>
</comment>
<sequence length="815" mass="88015">MDDDLVLNIVTDHNGPSKPSGVGKGGRWTNRVKAKRVEKRKLRHDEKPSKKPSDESDSRPAKRQRTEPSPQKHKPAPIGRPTQVISSLFSYNPKIETPVNEPAPMSSTRPSNAPLADASNFAGLGLDPLITAHLVNKMSITNPTSIQRAVLPAMLSAASQGATSRDIFIQSQTGSGKTLAFLLPIIQDLLPLSSLSYIDRSIGTLAIIIAPTRELAKQISDVLEALLQLRLRPEDGSDDPNSSARLTRWLVSGLLTGGGTRTHEKARLRKGLPIVVSTPGRLLDHLQNTSSFNVAKCRWLVLDEADRLMELGFEETIAGIIQGLDGRRKLALQAMEAGNSTEVGGWDWDRRRRTMLCSATIHEDVQKLAGKALINPMMIKATEAEPLSQQVAGTAGDALAPTATEKFTPPSQLTQKYVIVPLKLRLVALVALLRSLITQSQARHGTKIIVFLSCTDSVDFHWNLLGSSTMDGEDEPPAVESDSDSDRDEEVEPQPTSGQVEVKSSLLPDTSIFRLHGSLPTPTRVASLRGFAGASSKGKGPAQSTSSILLCTSVASRGLDLPLVRAVIQYDLPTEGGATEYIHRVGRTARAGKGGEAWSMVAPSESGWVKWVEGEMRGEESASDKNRNIALSSISVETILHNGFGGKGSEYEARATQVQLSFERWVLRTKASAALARKAYLSHMRAYATHPSSEKHIFHVRNLHLGHLAKSFALRDAPKSVSSGASIKAPPREKIRARKPKKAAGTDPSDGGAATKRIRDWEADHSGDAELRMQRVVRAQGRLTKKGGVMMSSGASEFQISGGAALERLAAGSRS</sequence>
<keyword evidence="6 9" id="KW-0347">Helicase</keyword>
<dbReference type="GO" id="GO:0016787">
    <property type="term" value="F:hydrolase activity"/>
    <property type="evidence" value="ECO:0007669"/>
    <property type="project" value="UniProtKB-KW"/>
</dbReference>
<accession>A0AAD6YJ27</accession>
<gene>
    <name evidence="13" type="ORF">GGX14DRAFT_438502</name>
</gene>
<dbReference type="InterPro" id="IPR014001">
    <property type="entry name" value="Helicase_ATP-bd"/>
</dbReference>
<comment type="similarity">
    <text evidence="9">Belongs to the DEAD box helicase family.</text>
</comment>
<evidence type="ECO:0000259" key="11">
    <source>
        <dbReference type="PROSITE" id="PS51192"/>
    </source>
</evidence>
<dbReference type="InterPro" id="IPR000629">
    <property type="entry name" value="RNA-helicase_DEAD-box_CS"/>
</dbReference>
<organism evidence="13 14">
    <name type="scientific">Mycena pura</name>
    <dbReference type="NCBI Taxonomy" id="153505"/>
    <lineage>
        <taxon>Eukaryota</taxon>
        <taxon>Fungi</taxon>
        <taxon>Dikarya</taxon>
        <taxon>Basidiomycota</taxon>
        <taxon>Agaricomycotina</taxon>
        <taxon>Agaricomycetes</taxon>
        <taxon>Agaricomycetidae</taxon>
        <taxon>Agaricales</taxon>
        <taxon>Marasmiineae</taxon>
        <taxon>Mycenaceae</taxon>
        <taxon>Mycena</taxon>
    </lineage>
</organism>
<dbReference type="SUPFAM" id="SSF52540">
    <property type="entry name" value="P-loop containing nucleoside triphosphate hydrolases"/>
    <property type="match status" value="2"/>
</dbReference>
<evidence type="ECO:0000256" key="10">
    <source>
        <dbReference type="SAM" id="MobiDB-lite"/>
    </source>
</evidence>
<evidence type="ECO:0000256" key="6">
    <source>
        <dbReference type="ARBA" id="ARBA00022806"/>
    </source>
</evidence>
<dbReference type="EC" id="3.6.4.13" evidence="9"/>
<feature type="compositionally biased region" description="Acidic residues" evidence="10">
    <location>
        <begin position="471"/>
        <end position="492"/>
    </location>
</feature>
<dbReference type="GO" id="GO:0005730">
    <property type="term" value="C:nucleolus"/>
    <property type="evidence" value="ECO:0007669"/>
    <property type="project" value="UniProtKB-SubCell"/>
</dbReference>
<feature type="compositionally biased region" description="Basic and acidic residues" evidence="10">
    <location>
        <begin position="43"/>
        <end position="66"/>
    </location>
</feature>
<dbReference type="AlphaFoldDB" id="A0AAD6YJ27"/>
<evidence type="ECO:0000256" key="1">
    <source>
        <dbReference type="ARBA" id="ARBA00004604"/>
    </source>
</evidence>
<dbReference type="GO" id="GO:0006364">
    <property type="term" value="P:rRNA processing"/>
    <property type="evidence" value="ECO:0007669"/>
    <property type="project" value="UniProtKB-KW"/>
</dbReference>
<dbReference type="InterPro" id="IPR001650">
    <property type="entry name" value="Helicase_C-like"/>
</dbReference>
<name>A0AAD6YJ27_9AGAR</name>
<dbReference type="PROSITE" id="PS00039">
    <property type="entry name" value="DEAD_ATP_HELICASE"/>
    <property type="match status" value="1"/>
</dbReference>
<dbReference type="CDD" id="cd17949">
    <property type="entry name" value="DEADc_DDX31"/>
    <property type="match status" value="1"/>
</dbReference>
<dbReference type="Pfam" id="PF13959">
    <property type="entry name" value="CTE_SPB4"/>
    <property type="match status" value="1"/>
</dbReference>
<dbReference type="InterPro" id="IPR011545">
    <property type="entry name" value="DEAD/DEAH_box_helicase_dom"/>
</dbReference>
<evidence type="ECO:0000256" key="5">
    <source>
        <dbReference type="ARBA" id="ARBA00022801"/>
    </source>
</evidence>
<dbReference type="Pfam" id="PF00271">
    <property type="entry name" value="Helicase_C"/>
    <property type="match status" value="1"/>
</dbReference>